<feature type="compositionally biased region" description="Low complexity" evidence="2">
    <location>
        <begin position="158"/>
        <end position="168"/>
    </location>
</feature>
<feature type="coiled-coil region" evidence="1">
    <location>
        <begin position="675"/>
        <end position="709"/>
    </location>
</feature>
<dbReference type="Proteomes" id="UP000724874">
    <property type="component" value="Unassembled WGS sequence"/>
</dbReference>
<name>A0A9P5NXM8_GYMJU</name>
<dbReference type="EMBL" id="JADNYJ010000007">
    <property type="protein sequence ID" value="KAF8910001.1"/>
    <property type="molecule type" value="Genomic_DNA"/>
</dbReference>
<reference evidence="3" key="1">
    <citation type="submission" date="2020-11" db="EMBL/GenBank/DDBJ databases">
        <authorList>
            <consortium name="DOE Joint Genome Institute"/>
            <person name="Ahrendt S."/>
            <person name="Riley R."/>
            <person name="Andreopoulos W."/>
            <person name="LaButti K."/>
            <person name="Pangilinan J."/>
            <person name="Ruiz-duenas F.J."/>
            <person name="Barrasa J.M."/>
            <person name="Sanchez-Garcia M."/>
            <person name="Camarero S."/>
            <person name="Miyauchi S."/>
            <person name="Serrano A."/>
            <person name="Linde D."/>
            <person name="Babiker R."/>
            <person name="Drula E."/>
            <person name="Ayuso-Fernandez I."/>
            <person name="Pacheco R."/>
            <person name="Padilla G."/>
            <person name="Ferreira P."/>
            <person name="Barriuso J."/>
            <person name="Kellner H."/>
            <person name="Castanera R."/>
            <person name="Alfaro M."/>
            <person name="Ramirez L."/>
            <person name="Pisabarro A.G."/>
            <person name="Kuo A."/>
            <person name="Tritt A."/>
            <person name="Lipzen A."/>
            <person name="He G."/>
            <person name="Yan M."/>
            <person name="Ng V."/>
            <person name="Cullen D."/>
            <person name="Martin F."/>
            <person name="Rosso M.-N."/>
            <person name="Henrissat B."/>
            <person name="Hibbett D."/>
            <person name="Martinez A.T."/>
            <person name="Grigoriev I.V."/>
        </authorList>
    </citation>
    <scope>NUCLEOTIDE SEQUENCE</scope>
    <source>
        <strain evidence="3">AH 44721</strain>
    </source>
</reference>
<dbReference type="OrthoDB" id="2976708at2759"/>
<keyword evidence="4" id="KW-1185">Reference proteome</keyword>
<evidence type="ECO:0000256" key="2">
    <source>
        <dbReference type="SAM" id="MobiDB-lite"/>
    </source>
</evidence>
<comment type="caution">
    <text evidence="3">The sequence shown here is derived from an EMBL/GenBank/DDBJ whole genome shotgun (WGS) entry which is preliminary data.</text>
</comment>
<accession>A0A9P5NXM8</accession>
<keyword evidence="1" id="KW-0175">Coiled coil</keyword>
<feature type="region of interest" description="Disordered" evidence="2">
    <location>
        <begin position="132"/>
        <end position="177"/>
    </location>
</feature>
<feature type="region of interest" description="Disordered" evidence="2">
    <location>
        <begin position="718"/>
        <end position="741"/>
    </location>
</feature>
<gene>
    <name evidence="3" type="ORF">CPB84DRAFT_1936836</name>
</gene>
<feature type="compositionally biased region" description="Acidic residues" evidence="2">
    <location>
        <begin position="139"/>
        <end position="149"/>
    </location>
</feature>
<sequence length="942" mass="104350">MMYRDSYIHNNPAKFLDMAWVDIDELKNFLHSQKNASLTLKRDPDETDMIKEACIDTSSALDAIIKPEPTDVTLPSACMTPASRPTYQMITENGKEVLEILESDSDGKAMEIVKHVDDEDKGMSSDTLVDSFDIKMDSDSDSDMDDLDPYADHRMSCSSSGSDSSGSDSDSDSDFAPSKWLDKEVTSTVEVGLFKITREVTVNCIEYLSALPSYWPVPHDNRAYLIDLSSPKFDLKDKHRKLLPVDTLIKNADQDSWKGCTGGGVKDSHPLTTIFSTSDDDEPICCHRSRLKCRGCSACEKVNPEMLSQERYKPDANILESIIKLQFETWSKEADSTEKLALIFFAICHSITCPAKNKQGEKCDSIPILQKFTNGPQHGHKYFIGCSKWTKETRHDHSYSFIPNGVHDKDLDVLFKGGFLQDSGFLCGRIFPAHIGTKASHCKFPHNGNGTKAKVKQYKCLASRTIFVPEDPTIRKVCVVPNYKQPHNHPVLPPSKTPLLVKEAYKACIEKVGLIGATVRTIDNGQPSLQWFSSSFLITNLCRGVEDLKLHVTDEQFSRLRNFLYMETKEEVDKFSEWIKSLNIPKVQAWWDHKVINTWILPALIKCFSKINPNDWDITASTTNVGESQHHYTNINTGIKLSLLEAILIARKLDEDTAAQLKQSAETAHKKSMETRQMKKAVNAVDEELQSLQKSQKEHAAKIKELKAMKASLALGNGKGKSLKAESNSSGKVTGVSRQMRAKMSKKVASVKEGAIEQQQNNKFKLATTHAPIFSTATSTLLDSSAPSSALSPLTAESVPPTTMTSLADVTSQANLFTQTLHTTAPMANAVMSLMSAPSPPPICDPPLLSAIPSTSGLTLPPDVLPMPQWHDLSNTAQPMPDFTPPLYPPMPYLGPDFIPMPDYSIPLSSHDVFMPPADAASALHDQSDAILDNFLAQFGHY</sequence>
<evidence type="ECO:0000313" key="4">
    <source>
        <dbReference type="Proteomes" id="UP000724874"/>
    </source>
</evidence>
<evidence type="ECO:0000256" key="1">
    <source>
        <dbReference type="SAM" id="Coils"/>
    </source>
</evidence>
<dbReference type="AlphaFoldDB" id="A0A9P5NXM8"/>
<protein>
    <submittedName>
        <fullName evidence="3">Uncharacterized protein</fullName>
    </submittedName>
</protein>
<proteinExistence type="predicted"/>
<organism evidence="3 4">
    <name type="scientific">Gymnopilus junonius</name>
    <name type="common">Spectacular rustgill mushroom</name>
    <name type="synonym">Gymnopilus spectabilis subsp. junonius</name>
    <dbReference type="NCBI Taxonomy" id="109634"/>
    <lineage>
        <taxon>Eukaryota</taxon>
        <taxon>Fungi</taxon>
        <taxon>Dikarya</taxon>
        <taxon>Basidiomycota</taxon>
        <taxon>Agaricomycotina</taxon>
        <taxon>Agaricomycetes</taxon>
        <taxon>Agaricomycetidae</taxon>
        <taxon>Agaricales</taxon>
        <taxon>Agaricineae</taxon>
        <taxon>Hymenogastraceae</taxon>
        <taxon>Gymnopilus</taxon>
    </lineage>
</organism>
<evidence type="ECO:0000313" key="3">
    <source>
        <dbReference type="EMBL" id="KAF8910001.1"/>
    </source>
</evidence>